<dbReference type="InterPro" id="IPR014014">
    <property type="entry name" value="RNA_helicase_DEAD_Q_motif"/>
</dbReference>
<evidence type="ECO:0000259" key="8">
    <source>
        <dbReference type="PROSITE" id="PS51192"/>
    </source>
</evidence>
<dbReference type="CDD" id="cd18787">
    <property type="entry name" value="SF2_C_DEAD"/>
    <property type="match status" value="1"/>
</dbReference>
<dbReference type="GO" id="GO:0003676">
    <property type="term" value="F:nucleic acid binding"/>
    <property type="evidence" value="ECO:0007669"/>
    <property type="project" value="InterPro"/>
</dbReference>
<dbReference type="InterPro" id="IPR011545">
    <property type="entry name" value="DEAD/DEAH_box_helicase_dom"/>
</dbReference>
<evidence type="ECO:0000256" key="2">
    <source>
        <dbReference type="ARBA" id="ARBA00022801"/>
    </source>
</evidence>
<keyword evidence="2 7" id="KW-0378">Hydrolase</keyword>
<dbReference type="PANTHER" id="PTHR47959">
    <property type="entry name" value="ATP-DEPENDENT RNA HELICASE RHLE-RELATED"/>
    <property type="match status" value="1"/>
</dbReference>
<keyword evidence="4 7" id="KW-0067">ATP-binding</keyword>
<dbReference type="Proteomes" id="UP000587586">
    <property type="component" value="Unassembled WGS sequence"/>
</dbReference>
<feature type="short sequence motif" description="Q motif" evidence="6">
    <location>
        <begin position="1"/>
        <end position="30"/>
    </location>
</feature>
<feature type="domain" description="Helicase ATP-binding" evidence="8">
    <location>
        <begin position="33"/>
        <end position="208"/>
    </location>
</feature>
<dbReference type="EMBL" id="BLXZ01000006">
    <property type="protein sequence ID" value="GFO69498.1"/>
    <property type="molecule type" value="Genomic_DNA"/>
</dbReference>
<dbReference type="InterPro" id="IPR014001">
    <property type="entry name" value="Helicase_ATP-bd"/>
</dbReference>
<comment type="caution">
    <text evidence="11">The sequence shown here is derived from an EMBL/GenBank/DDBJ whole genome shotgun (WGS) entry which is preliminary data.</text>
</comment>
<keyword evidence="3 7" id="KW-0347">Helicase</keyword>
<dbReference type="GO" id="GO:0005829">
    <property type="term" value="C:cytosol"/>
    <property type="evidence" value="ECO:0007669"/>
    <property type="project" value="TreeGrafter"/>
</dbReference>
<dbReference type="PROSITE" id="PS51194">
    <property type="entry name" value="HELICASE_CTER"/>
    <property type="match status" value="1"/>
</dbReference>
<dbReference type="PROSITE" id="PS00039">
    <property type="entry name" value="DEAD_ATP_HELICASE"/>
    <property type="match status" value="1"/>
</dbReference>
<dbReference type="InterPro" id="IPR050079">
    <property type="entry name" value="DEAD_box_RNA_helicase"/>
</dbReference>
<evidence type="ECO:0000256" key="7">
    <source>
        <dbReference type="RuleBase" id="RU000492"/>
    </source>
</evidence>
<dbReference type="GO" id="GO:0003724">
    <property type="term" value="F:RNA helicase activity"/>
    <property type="evidence" value="ECO:0007669"/>
    <property type="project" value="InterPro"/>
</dbReference>
<feature type="domain" description="DEAD-box RNA helicase Q" evidence="10">
    <location>
        <begin position="1"/>
        <end position="30"/>
    </location>
</feature>
<evidence type="ECO:0000256" key="1">
    <source>
        <dbReference type="ARBA" id="ARBA00022741"/>
    </source>
</evidence>
<evidence type="ECO:0000313" key="12">
    <source>
        <dbReference type="Proteomes" id="UP000587586"/>
    </source>
</evidence>
<dbReference type="PROSITE" id="PS51195">
    <property type="entry name" value="Q_MOTIF"/>
    <property type="match status" value="1"/>
</dbReference>
<protein>
    <submittedName>
        <fullName evidence="11">ATP-dependent RNA helicase RhlE</fullName>
    </submittedName>
</protein>
<dbReference type="CDD" id="cd00268">
    <property type="entry name" value="DEADc"/>
    <property type="match status" value="1"/>
</dbReference>
<dbReference type="SMART" id="SM00490">
    <property type="entry name" value="HELICc"/>
    <property type="match status" value="1"/>
</dbReference>
<dbReference type="InterPro" id="IPR000629">
    <property type="entry name" value="RNA-helicase_DEAD-box_CS"/>
</dbReference>
<dbReference type="GO" id="GO:0016787">
    <property type="term" value="F:hydrolase activity"/>
    <property type="evidence" value="ECO:0007669"/>
    <property type="project" value="UniProtKB-KW"/>
</dbReference>
<evidence type="ECO:0000256" key="4">
    <source>
        <dbReference type="ARBA" id="ARBA00022840"/>
    </source>
</evidence>
<dbReference type="SUPFAM" id="SSF52540">
    <property type="entry name" value="P-loop containing nucleoside triphosphate hydrolases"/>
    <property type="match status" value="2"/>
</dbReference>
<evidence type="ECO:0000256" key="5">
    <source>
        <dbReference type="ARBA" id="ARBA00038437"/>
    </source>
</evidence>
<dbReference type="Gene3D" id="3.40.50.300">
    <property type="entry name" value="P-loop containing nucleotide triphosphate hydrolases"/>
    <property type="match status" value="2"/>
</dbReference>
<gene>
    <name evidence="11" type="primary">rhlE</name>
    <name evidence="11" type="ORF">GMLC_30770</name>
</gene>
<sequence>MSFASLGLHPELLTALADQPDFQHPYPIQKRVIPAILKGRDLLAIAKTGSGKTAAFVLPLLQLIRSQAPEEQKTLRVLVLVPTRELAAQVEGVANRFARHLTPRVKTGAVFGGVAINPQMILLKGIEFLVATPGRLLELVAKRSVQLSGVATLVLDEADRLYGDDFREELDQVLTLLPQRRQNLMFSATFAAELEGVAASRLRDPLRVELVESSSEPGLIAQKIYEVDAARKGPLLRFLIKDGDWKQVLVFTSSQRRADNVTKKLRDNGIAAATFHSGMSQGGRTAALAAFKTGELRVLVATDLAARGIDVPYLPHVVNYELPRSPTDYLHRIGRTGRAENAGVAVTLLAPEDLHQFRVIEKRLGRRLPRIDSSEFDLYGC</sequence>
<evidence type="ECO:0000256" key="3">
    <source>
        <dbReference type="ARBA" id="ARBA00022806"/>
    </source>
</evidence>
<keyword evidence="12" id="KW-1185">Reference proteome</keyword>
<reference evidence="12" key="1">
    <citation type="submission" date="2020-06" db="EMBL/GenBank/DDBJ databases">
        <title>Draft genomic sequecing of Geomonas sp. Red745.</title>
        <authorList>
            <person name="Itoh H."/>
            <person name="Xu Z.X."/>
            <person name="Ushijima N."/>
            <person name="Masuda Y."/>
            <person name="Shiratori Y."/>
            <person name="Senoo K."/>
        </authorList>
    </citation>
    <scope>NUCLEOTIDE SEQUENCE [LARGE SCALE GENOMIC DNA]</scope>
    <source>
        <strain evidence="12">Red745</strain>
    </source>
</reference>
<feature type="domain" description="Helicase C-terminal" evidence="9">
    <location>
        <begin position="234"/>
        <end position="379"/>
    </location>
</feature>
<dbReference type="InterPro" id="IPR027417">
    <property type="entry name" value="P-loop_NTPase"/>
</dbReference>
<comment type="similarity">
    <text evidence="5 7">Belongs to the DEAD box helicase family.</text>
</comment>
<keyword evidence="1 7" id="KW-0547">Nucleotide-binding</keyword>
<accession>A0A6V8NA79</accession>
<dbReference type="InterPro" id="IPR044742">
    <property type="entry name" value="DEAD/DEAH_RhlB"/>
</dbReference>
<evidence type="ECO:0000256" key="6">
    <source>
        <dbReference type="PROSITE-ProRule" id="PRU00552"/>
    </source>
</evidence>
<evidence type="ECO:0000313" key="11">
    <source>
        <dbReference type="EMBL" id="GFO69498.1"/>
    </source>
</evidence>
<evidence type="ECO:0000259" key="10">
    <source>
        <dbReference type="PROSITE" id="PS51195"/>
    </source>
</evidence>
<dbReference type="RefSeq" id="WP_183362074.1">
    <property type="nucleotide sequence ID" value="NZ_BLXZ01000006.1"/>
</dbReference>
<dbReference type="GO" id="GO:0005524">
    <property type="term" value="F:ATP binding"/>
    <property type="evidence" value="ECO:0007669"/>
    <property type="project" value="UniProtKB-KW"/>
</dbReference>
<dbReference type="InterPro" id="IPR001650">
    <property type="entry name" value="Helicase_C-like"/>
</dbReference>
<dbReference type="SMART" id="SM00487">
    <property type="entry name" value="DEXDc"/>
    <property type="match status" value="1"/>
</dbReference>
<dbReference type="PROSITE" id="PS51192">
    <property type="entry name" value="HELICASE_ATP_BIND_1"/>
    <property type="match status" value="1"/>
</dbReference>
<organism evidence="11 12">
    <name type="scientific">Geomonas limicola</name>
    <dbReference type="NCBI Taxonomy" id="2740186"/>
    <lineage>
        <taxon>Bacteria</taxon>
        <taxon>Pseudomonadati</taxon>
        <taxon>Thermodesulfobacteriota</taxon>
        <taxon>Desulfuromonadia</taxon>
        <taxon>Geobacterales</taxon>
        <taxon>Geobacteraceae</taxon>
        <taxon>Geomonas</taxon>
    </lineage>
</organism>
<dbReference type="PANTHER" id="PTHR47959:SF13">
    <property type="entry name" value="ATP-DEPENDENT RNA HELICASE RHLE"/>
    <property type="match status" value="1"/>
</dbReference>
<name>A0A6V8NA79_9BACT</name>
<dbReference type="Pfam" id="PF00271">
    <property type="entry name" value="Helicase_C"/>
    <property type="match status" value="1"/>
</dbReference>
<evidence type="ECO:0000259" key="9">
    <source>
        <dbReference type="PROSITE" id="PS51194"/>
    </source>
</evidence>
<dbReference type="AlphaFoldDB" id="A0A6V8NA79"/>
<dbReference type="Pfam" id="PF00270">
    <property type="entry name" value="DEAD"/>
    <property type="match status" value="1"/>
</dbReference>
<proteinExistence type="inferred from homology"/>